<evidence type="ECO:0000256" key="3">
    <source>
        <dbReference type="SAM" id="Phobius"/>
    </source>
</evidence>
<dbReference type="NCBIfam" id="TIGR02532">
    <property type="entry name" value="IV_pilin_GFxxxE"/>
    <property type="match status" value="1"/>
</dbReference>
<dbReference type="GO" id="GO:0030420">
    <property type="term" value="P:establishment of competence for transformation"/>
    <property type="evidence" value="ECO:0007669"/>
    <property type="project" value="UniProtKB-KW"/>
</dbReference>
<sequence>MRYIKTNQAFTLIEVLASITLLSIVLAIFLPFFANSIELSSKTEDKLTAINLAERELRNEMNKFEASPINSCPTTPITKQIEKTNNKEDYYSTVEFICGEKELNLVPMKISISRNEYGNNPITALYGYVELSSN</sequence>
<reference evidence="4" key="1">
    <citation type="submission" date="2020-09" db="EMBL/GenBank/DDBJ databases">
        <title>Bacillus faecalis sp. nov., a moderately halophilic bacterium isolated from cow faeces.</title>
        <authorList>
            <person name="Jiang L."/>
            <person name="Lee J."/>
        </authorList>
    </citation>
    <scope>NUCLEOTIDE SEQUENCE</scope>
    <source>
        <strain evidence="4">AGMB 02131</strain>
    </source>
</reference>
<gene>
    <name evidence="4" type="ORF">IEO70_05535</name>
</gene>
<proteinExistence type="predicted"/>
<keyword evidence="2" id="KW-0178">Competence</keyword>
<protein>
    <submittedName>
        <fullName evidence="4">Prepilin-type N-terminal cleavage/methylation domain-containing protein</fullName>
    </submittedName>
</protein>
<evidence type="ECO:0000313" key="5">
    <source>
        <dbReference type="Proteomes" id="UP000602076"/>
    </source>
</evidence>
<evidence type="ECO:0000313" key="4">
    <source>
        <dbReference type="EMBL" id="MBD3107822.1"/>
    </source>
</evidence>
<accession>A0A927CU11</accession>
<keyword evidence="5" id="KW-1185">Reference proteome</keyword>
<dbReference type="SUPFAM" id="SSF54523">
    <property type="entry name" value="Pili subunits"/>
    <property type="match status" value="1"/>
</dbReference>
<name>A0A927CU11_9BACI</name>
<dbReference type="EMBL" id="JACXSI010000011">
    <property type="protein sequence ID" value="MBD3107822.1"/>
    <property type="molecule type" value="Genomic_DNA"/>
</dbReference>
<comment type="caution">
    <text evidence="4">The sequence shown here is derived from an EMBL/GenBank/DDBJ whole genome shotgun (WGS) entry which is preliminary data.</text>
</comment>
<keyword evidence="3" id="KW-0472">Membrane</keyword>
<dbReference type="Proteomes" id="UP000602076">
    <property type="component" value="Unassembled WGS sequence"/>
</dbReference>
<dbReference type="RefSeq" id="WP_190997369.1">
    <property type="nucleotide sequence ID" value="NZ_JACXSI010000011.1"/>
</dbReference>
<keyword evidence="3" id="KW-0812">Transmembrane</keyword>
<dbReference type="GO" id="GO:0009986">
    <property type="term" value="C:cell surface"/>
    <property type="evidence" value="ECO:0007669"/>
    <property type="project" value="UniProtKB-SubCell"/>
</dbReference>
<dbReference type="InterPro" id="IPR012902">
    <property type="entry name" value="N_methyl_site"/>
</dbReference>
<evidence type="ECO:0000256" key="2">
    <source>
        <dbReference type="ARBA" id="ARBA00023287"/>
    </source>
</evidence>
<feature type="transmembrane region" description="Helical" evidence="3">
    <location>
        <begin position="12"/>
        <end position="34"/>
    </location>
</feature>
<dbReference type="Gene3D" id="3.30.700.10">
    <property type="entry name" value="Glycoprotein, Type 4 Pilin"/>
    <property type="match status" value="1"/>
</dbReference>
<keyword evidence="3" id="KW-1133">Transmembrane helix</keyword>
<evidence type="ECO:0000256" key="1">
    <source>
        <dbReference type="ARBA" id="ARBA00004241"/>
    </source>
</evidence>
<dbReference type="Pfam" id="PF07963">
    <property type="entry name" value="N_methyl"/>
    <property type="match status" value="1"/>
</dbReference>
<dbReference type="InterPro" id="IPR045584">
    <property type="entry name" value="Pilin-like"/>
</dbReference>
<dbReference type="AlphaFoldDB" id="A0A927CU11"/>
<comment type="subcellular location">
    <subcellularLocation>
        <location evidence="1">Cell surface</location>
    </subcellularLocation>
</comment>
<organism evidence="4 5">
    <name type="scientific">Peribacillus faecalis</name>
    <dbReference type="NCBI Taxonomy" id="2772559"/>
    <lineage>
        <taxon>Bacteria</taxon>
        <taxon>Bacillati</taxon>
        <taxon>Bacillota</taxon>
        <taxon>Bacilli</taxon>
        <taxon>Bacillales</taxon>
        <taxon>Bacillaceae</taxon>
        <taxon>Peribacillus</taxon>
    </lineage>
</organism>